<feature type="compositionally biased region" description="Basic and acidic residues" evidence="1">
    <location>
        <begin position="29"/>
        <end position="40"/>
    </location>
</feature>
<proteinExistence type="predicted"/>
<organism evidence="2 3">
    <name type="scientific">Halorientalis brevis</name>
    <dbReference type="NCBI Taxonomy" id="1126241"/>
    <lineage>
        <taxon>Archaea</taxon>
        <taxon>Methanobacteriati</taxon>
        <taxon>Methanobacteriota</taxon>
        <taxon>Stenosarchaea group</taxon>
        <taxon>Halobacteria</taxon>
        <taxon>Halobacteriales</taxon>
        <taxon>Haloarculaceae</taxon>
        <taxon>Halorientalis</taxon>
    </lineage>
</organism>
<dbReference type="RefSeq" id="WP_282594299.1">
    <property type="nucleotide sequence ID" value="NZ_JALLGV010000005.1"/>
</dbReference>
<evidence type="ECO:0000313" key="3">
    <source>
        <dbReference type="Proteomes" id="UP001597119"/>
    </source>
</evidence>
<dbReference type="Proteomes" id="UP001597119">
    <property type="component" value="Unassembled WGS sequence"/>
</dbReference>
<comment type="caution">
    <text evidence="2">The sequence shown here is derived from an EMBL/GenBank/DDBJ whole genome shotgun (WGS) entry which is preliminary data.</text>
</comment>
<feature type="region of interest" description="Disordered" evidence="1">
    <location>
        <begin position="19"/>
        <end position="40"/>
    </location>
</feature>
<dbReference type="AlphaFoldDB" id="A0ABD6CG39"/>
<keyword evidence="3" id="KW-1185">Reference proteome</keyword>
<evidence type="ECO:0000313" key="2">
    <source>
        <dbReference type="EMBL" id="MFD1588646.1"/>
    </source>
</evidence>
<gene>
    <name evidence="2" type="ORF">ACFR9U_16830</name>
</gene>
<name>A0ABD6CG39_9EURY</name>
<sequence length="40" mass="4580">MVDYTEAFDDEYVDDITHEFSIAPTSNPDDTRGIEPTDTR</sequence>
<reference evidence="2 3" key="1">
    <citation type="journal article" date="2019" name="Int. J. Syst. Evol. Microbiol.">
        <title>The Global Catalogue of Microorganisms (GCM) 10K type strain sequencing project: providing services to taxonomists for standard genome sequencing and annotation.</title>
        <authorList>
            <consortium name="The Broad Institute Genomics Platform"/>
            <consortium name="The Broad Institute Genome Sequencing Center for Infectious Disease"/>
            <person name="Wu L."/>
            <person name="Ma J."/>
        </authorList>
    </citation>
    <scope>NUCLEOTIDE SEQUENCE [LARGE SCALE GENOMIC DNA]</scope>
    <source>
        <strain evidence="2 3">CGMCC 1.12125</strain>
    </source>
</reference>
<protein>
    <submittedName>
        <fullName evidence="2">Uncharacterized protein</fullName>
    </submittedName>
</protein>
<dbReference type="EMBL" id="JBHUDJ010000014">
    <property type="protein sequence ID" value="MFD1588646.1"/>
    <property type="molecule type" value="Genomic_DNA"/>
</dbReference>
<accession>A0ABD6CG39</accession>
<evidence type="ECO:0000256" key="1">
    <source>
        <dbReference type="SAM" id="MobiDB-lite"/>
    </source>
</evidence>